<dbReference type="STRING" id="1941349.STSP1_00088"/>
<evidence type="ECO:0000256" key="1">
    <source>
        <dbReference type="ARBA" id="ARBA00004167"/>
    </source>
</evidence>
<evidence type="ECO:0000256" key="3">
    <source>
        <dbReference type="ARBA" id="ARBA00022692"/>
    </source>
</evidence>
<dbReference type="SUPFAM" id="SSF54523">
    <property type="entry name" value="Pili subunits"/>
    <property type="match status" value="1"/>
</dbReference>
<dbReference type="PANTHER" id="PTHR30093:SF44">
    <property type="entry name" value="TYPE II SECRETION SYSTEM CORE PROTEIN G"/>
    <property type="match status" value="1"/>
</dbReference>
<evidence type="ECO:0000313" key="8">
    <source>
        <dbReference type="Proteomes" id="UP000193334"/>
    </source>
</evidence>
<dbReference type="Proteomes" id="UP000193334">
    <property type="component" value="Chromosome"/>
</dbReference>
<dbReference type="Gene3D" id="3.30.700.10">
    <property type="entry name" value="Glycoprotein, Type 4 Pilin"/>
    <property type="match status" value="1"/>
</dbReference>
<keyword evidence="5 6" id="KW-0472">Membrane</keyword>
<evidence type="ECO:0000256" key="4">
    <source>
        <dbReference type="ARBA" id="ARBA00022989"/>
    </source>
</evidence>
<dbReference type="EMBL" id="CP021023">
    <property type="protein sequence ID" value="ARN55724.1"/>
    <property type="molecule type" value="Genomic_DNA"/>
</dbReference>
<gene>
    <name evidence="7" type="primary">xcpT_1</name>
    <name evidence="7" type="ORF">STSP1_00088</name>
</gene>
<keyword evidence="8" id="KW-1185">Reference proteome</keyword>
<keyword evidence="4 6" id="KW-1133">Transmembrane helix</keyword>
<dbReference type="Pfam" id="PF07963">
    <property type="entry name" value="N_methyl"/>
    <property type="match status" value="1"/>
</dbReference>
<dbReference type="GO" id="GO:0016020">
    <property type="term" value="C:membrane"/>
    <property type="evidence" value="ECO:0007669"/>
    <property type="project" value="UniProtKB-SubCell"/>
</dbReference>
<feature type="transmembrane region" description="Helical" evidence="6">
    <location>
        <begin position="6"/>
        <end position="29"/>
    </location>
</feature>
<dbReference type="PROSITE" id="PS00409">
    <property type="entry name" value="PROKAR_NTER_METHYL"/>
    <property type="match status" value="1"/>
</dbReference>
<dbReference type="InterPro" id="IPR012902">
    <property type="entry name" value="N_methyl_site"/>
</dbReference>
<dbReference type="InterPro" id="IPR045584">
    <property type="entry name" value="Pilin-like"/>
</dbReference>
<organism evidence="7 8">
    <name type="scientific">Sedimentisphaera salicampi</name>
    <dbReference type="NCBI Taxonomy" id="1941349"/>
    <lineage>
        <taxon>Bacteria</taxon>
        <taxon>Pseudomonadati</taxon>
        <taxon>Planctomycetota</taxon>
        <taxon>Phycisphaerae</taxon>
        <taxon>Sedimentisphaerales</taxon>
        <taxon>Sedimentisphaeraceae</taxon>
        <taxon>Sedimentisphaera</taxon>
    </lineage>
</organism>
<sequence>MKAKGFTLIELMIVVLIVAILAAVAVPLMRGRVDSAKWSEAKAAMGTVATAIRAYHAEKGPNGDAATAIFGQGATELGFADGDLEGTYFADEDYSMTVSSMDPLTFTITCTPSKTDAPSNYSQITLDQDGAWTETAATSG</sequence>
<dbReference type="RefSeq" id="WP_261340865.1">
    <property type="nucleotide sequence ID" value="NZ_CP021023.1"/>
</dbReference>
<reference evidence="8" key="1">
    <citation type="submission" date="2017-04" db="EMBL/GenBank/DDBJ databases">
        <title>Comparative genomics and description of representatives of a novel lineage of planctomycetes thriving in anoxic sediments.</title>
        <authorList>
            <person name="Spring S."/>
            <person name="Bunk B."/>
            <person name="Sproer C."/>
        </authorList>
    </citation>
    <scope>NUCLEOTIDE SEQUENCE [LARGE SCALE GENOMIC DNA]</scope>
    <source>
        <strain evidence="8">ST-PulAB-D4</strain>
    </source>
</reference>
<evidence type="ECO:0000256" key="5">
    <source>
        <dbReference type="ARBA" id="ARBA00023136"/>
    </source>
</evidence>
<evidence type="ECO:0000256" key="6">
    <source>
        <dbReference type="SAM" id="Phobius"/>
    </source>
</evidence>
<comment type="subcellular location">
    <subcellularLocation>
        <location evidence="1">Membrane</location>
        <topology evidence="1">Single-pass membrane protein</topology>
    </subcellularLocation>
</comment>
<proteinExistence type="predicted"/>
<dbReference type="KEGG" id="pbp:STSP1_00088"/>
<name>A0A1W6LJ10_9BACT</name>
<evidence type="ECO:0000313" key="7">
    <source>
        <dbReference type="EMBL" id="ARN55724.1"/>
    </source>
</evidence>
<protein>
    <submittedName>
        <fullName evidence="7">PilD-dependent protein PddA</fullName>
    </submittedName>
</protein>
<evidence type="ECO:0000256" key="2">
    <source>
        <dbReference type="ARBA" id="ARBA00022481"/>
    </source>
</evidence>
<keyword evidence="2" id="KW-0488">Methylation</keyword>
<keyword evidence="3 6" id="KW-0812">Transmembrane</keyword>
<dbReference type="AlphaFoldDB" id="A0A1W6LJ10"/>
<dbReference type="NCBIfam" id="TIGR02532">
    <property type="entry name" value="IV_pilin_GFxxxE"/>
    <property type="match status" value="1"/>
</dbReference>
<dbReference type="PANTHER" id="PTHR30093">
    <property type="entry name" value="GENERAL SECRETION PATHWAY PROTEIN G"/>
    <property type="match status" value="1"/>
</dbReference>
<accession>A0A1W6LJ10</accession>